<dbReference type="OrthoDB" id="338850at2759"/>
<comment type="caution">
    <text evidence="6">The sequence shown here is derived from an EMBL/GenBank/DDBJ whole genome shotgun (WGS) entry which is preliminary data.</text>
</comment>
<name>A0A437AAJ2_ARTFL</name>
<dbReference type="GO" id="GO:0005840">
    <property type="term" value="C:ribosome"/>
    <property type="evidence" value="ECO:0007669"/>
    <property type="project" value="UniProtKB-KW"/>
</dbReference>
<keyword evidence="2" id="KW-0689">Ribosomal protein</keyword>
<evidence type="ECO:0000259" key="5">
    <source>
        <dbReference type="Pfam" id="PF01778"/>
    </source>
</evidence>
<evidence type="ECO:0000256" key="2">
    <source>
        <dbReference type="ARBA" id="ARBA00022980"/>
    </source>
</evidence>
<accession>A0A437AAJ2</accession>
<dbReference type="Gene3D" id="3.30.390.110">
    <property type="match status" value="1"/>
</dbReference>
<dbReference type="EMBL" id="SAEB01000003">
    <property type="protein sequence ID" value="RVD88152.1"/>
    <property type="molecule type" value="Genomic_DNA"/>
</dbReference>
<evidence type="ECO:0000256" key="1">
    <source>
        <dbReference type="ARBA" id="ARBA00007926"/>
    </source>
</evidence>
<evidence type="ECO:0000256" key="4">
    <source>
        <dbReference type="SAM" id="MobiDB-lite"/>
    </source>
</evidence>
<protein>
    <recommendedName>
        <fullName evidence="5">Ribosomal eL28/Mak16 domain-containing protein</fullName>
    </recommendedName>
</protein>
<evidence type="ECO:0000313" key="7">
    <source>
        <dbReference type="Proteomes" id="UP000283090"/>
    </source>
</evidence>
<feature type="region of interest" description="Disordered" evidence="4">
    <location>
        <begin position="124"/>
        <end position="152"/>
    </location>
</feature>
<proteinExistence type="inferred from homology"/>
<reference evidence="6 7" key="1">
    <citation type="submission" date="2019-01" db="EMBL/GenBank/DDBJ databases">
        <title>Intercellular communication is required for trap formation in the nematode-trapping fungus Duddingtonia flagrans.</title>
        <authorList>
            <person name="Youssar L."/>
            <person name="Wernet V."/>
            <person name="Hensel N."/>
            <person name="Hildebrandt H.-G."/>
            <person name="Fischer R."/>
        </authorList>
    </citation>
    <scope>NUCLEOTIDE SEQUENCE [LARGE SCALE GENOMIC DNA]</scope>
    <source>
        <strain evidence="6 7">CBS H-5679</strain>
    </source>
</reference>
<dbReference type="Proteomes" id="UP000283090">
    <property type="component" value="Unassembled WGS sequence"/>
</dbReference>
<dbReference type="Pfam" id="PF01778">
    <property type="entry name" value="Ribosomal_L28e"/>
    <property type="match status" value="1"/>
</dbReference>
<comment type="similarity">
    <text evidence="1">Belongs to the eukaryotic ribosomal protein eL28 family.</text>
</comment>
<dbReference type="STRING" id="97331.A0A437AAJ2"/>
<dbReference type="VEuPathDB" id="FungiDB:DFL_002347"/>
<feature type="domain" description="Ribosomal eL28/Mak16" evidence="5">
    <location>
        <begin position="9"/>
        <end position="122"/>
    </location>
</feature>
<keyword evidence="3" id="KW-0687">Ribonucleoprotein</keyword>
<dbReference type="RefSeq" id="XP_067493696.1">
    <property type="nucleotide sequence ID" value="XM_067631119.1"/>
</dbReference>
<sequence length="152" mass="16301">MSYPASSDLLWELTRKNSSFLVKRKTGGGVKLSRDPLNLRNVHSRKHSGTVNNQAIGIVPSGKGGISLLTKKGTGATITQSYKPSKTSRKAYVQIVNSTTKKGYRADLREDAIARASALIKSYRKPVKATKESKPRGSKARANAASAASADL</sequence>
<gene>
    <name evidence="6" type="ORF">DFL_002347</name>
</gene>
<dbReference type="GO" id="GO:0006412">
    <property type="term" value="P:translation"/>
    <property type="evidence" value="ECO:0007669"/>
    <property type="project" value="InterPro"/>
</dbReference>
<evidence type="ECO:0000256" key="3">
    <source>
        <dbReference type="ARBA" id="ARBA00023274"/>
    </source>
</evidence>
<dbReference type="PANTHER" id="PTHR10544">
    <property type="entry name" value="60S RIBOSOMAL PROTEIN L28"/>
    <property type="match status" value="1"/>
</dbReference>
<evidence type="ECO:0000313" key="6">
    <source>
        <dbReference type="EMBL" id="RVD88152.1"/>
    </source>
</evidence>
<dbReference type="AlphaFoldDB" id="A0A437AAJ2"/>
<dbReference type="InterPro" id="IPR002672">
    <property type="entry name" value="Ribosomal_eL28"/>
</dbReference>
<dbReference type="GO" id="GO:1990904">
    <property type="term" value="C:ribonucleoprotein complex"/>
    <property type="evidence" value="ECO:0007669"/>
    <property type="project" value="UniProtKB-KW"/>
</dbReference>
<dbReference type="GO" id="GO:0003735">
    <property type="term" value="F:structural constituent of ribosome"/>
    <property type="evidence" value="ECO:0007669"/>
    <property type="project" value="InterPro"/>
</dbReference>
<keyword evidence="7" id="KW-1185">Reference proteome</keyword>
<organism evidence="6 7">
    <name type="scientific">Arthrobotrys flagrans</name>
    <name type="common">Nematode-trapping fungus</name>
    <name type="synonym">Trichothecium flagrans</name>
    <dbReference type="NCBI Taxonomy" id="97331"/>
    <lineage>
        <taxon>Eukaryota</taxon>
        <taxon>Fungi</taxon>
        <taxon>Dikarya</taxon>
        <taxon>Ascomycota</taxon>
        <taxon>Pezizomycotina</taxon>
        <taxon>Orbiliomycetes</taxon>
        <taxon>Orbiliales</taxon>
        <taxon>Orbiliaceae</taxon>
        <taxon>Arthrobotrys</taxon>
    </lineage>
</organism>
<dbReference type="InterPro" id="IPR029004">
    <property type="entry name" value="Ribosomal_eL28/Mak16"/>
</dbReference>
<dbReference type="GeneID" id="93584658"/>
<feature type="compositionally biased region" description="Low complexity" evidence="4">
    <location>
        <begin position="140"/>
        <end position="152"/>
    </location>
</feature>